<gene>
    <name evidence="10" type="primary">UBP19</name>
    <name evidence="10" type="ORF">MA16_Dca007894</name>
</gene>
<proteinExistence type="inferred from homology"/>
<dbReference type="AlphaFoldDB" id="A0A2I0XJ62"/>
<dbReference type="PROSITE" id="PS50865">
    <property type="entry name" value="ZF_MYND_2"/>
    <property type="match status" value="1"/>
</dbReference>
<evidence type="ECO:0000256" key="5">
    <source>
        <dbReference type="PROSITE-ProRule" id="PRU00134"/>
    </source>
</evidence>
<sequence>MLGAALLALDLSALLQYACTLLLILVAGVFVLTRKKAPRSSVVDAALQCNEEFQGHHHMLIGSGGSDAVGVGVSECPVCTRSASKKCSRCKSVWYCSQECQSKHWKAEHKSKCREVGSPNKFDTYGTGSTRKSSAISLVPDHGTRKVLKEPKKILFPYDEFVKLFGWDKPGFPPCGLLNCGNSCFANVVLQCLSCTRPLVAYLLEKNHSRGCLRSRDDWCFLCELQAHIKRASESSQSFSPINILSRLPNIGGNLGYGRQEDAHEFMRFAIDTMQSICLDEYGGEKAVDPSTQETTIVQYIFGGHLRSQVICTNCDMVSNRYENMMDLTVEIHGDSESLEECLNQFTVKEWLDGENMYKCDGCNGYVKAWKRLTVHQAPNVLTIALKRFQSGRFGKLNKRVTFPENLDLTPYMSSSGDGTDRYTLYGVVVHLDMLNASFFGHYICYIKNYQGLWYKIDDCKVIKVEVEEVLAQGAYMLLYRRRNPRKDPFVKPVERSTNAHLAETDPETSSAACAVFSMPLEAEPQTNILHSETLSKFSTLRDTGHDRELVECSGNESEDMDLYALGTTKLVPKSAENFGIDNSFANPSEVNGVKLENSNCLENSSIKSMPSKASNTANFSYAEIESTEFEELNSYSDASLHMEEGNVSVNGKVIPELSSTDNDIIMAEASTAPILTSSIDQGPRLALSPWPEPRAIIYDSSGLVNGTCTSDTYLECEMHTKISMDSSRVKMKPIFTRGFLDKPVHKKPSGCEVTVPMDNHGTPLSSKANSHSNGHLQFGWDINMARGNVNGDSISPDSNVTSNSPSSSNGCSRDHTEMECNGVSSFYENEINEFGQELPCSSFETSAETFNSPSNGDGFLFKMDVVFPSYGSDIKTPKSKTSECCRDENQISRPLNGFSTADFSE</sequence>
<dbReference type="InterPro" id="IPR001394">
    <property type="entry name" value="Peptidase_C19_UCH"/>
</dbReference>
<keyword evidence="3 5" id="KW-0863">Zinc-finger</keyword>
<keyword evidence="10" id="KW-0378">Hydrolase</keyword>
<evidence type="ECO:0000256" key="2">
    <source>
        <dbReference type="ARBA" id="ARBA00022723"/>
    </source>
</evidence>
<dbReference type="GO" id="GO:0008270">
    <property type="term" value="F:zinc ion binding"/>
    <property type="evidence" value="ECO:0007669"/>
    <property type="project" value="UniProtKB-KW"/>
</dbReference>
<protein>
    <submittedName>
        <fullName evidence="10">Ubiquitin carboxyl-terminal hydrolase 19</fullName>
    </submittedName>
</protein>
<dbReference type="SUPFAM" id="SSF54001">
    <property type="entry name" value="Cysteine proteinases"/>
    <property type="match status" value="1"/>
</dbReference>
<dbReference type="InterPro" id="IPR002893">
    <property type="entry name" value="Znf_MYND"/>
</dbReference>
<feature type="transmembrane region" description="Helical" evidence="7">
    <location>
        <begin position="14"/>
        <end position="32"/>
    </location>
</feature>
<evidence type="ECO:0000256" key="3">
    <source>
        <dbReference type="ARBA" id="ARBA00022771"/>
    </source>
</evidence>
<keyword evidence="7" id="KW-0812">Transmembrane</keyword>
<evidence type="ECO:0000256" key="7">
    <source>
        <dbReference type="SAM" id="Phobius"/>
    </source>
</evidence>
<dbReference type="InterPro" id="IPR050164">
    <property type="entry name" value="Peptidase_C19"/>
</dbReference>
<dbReference type="Pfam" id="PF00443">
    <property type="entry name" value="UCH"/>
    <property type="match status" value="1"/>
</dbReference>
<dbReference type="Gene3D" id="6.10.140.2220">
    <property type="match status" value="1"/>
</dbReference>
<dbReference type="SUPFAM" id="SSF144232">
    <property type="entry name" value="HIT/MYND zinc finger-like"/>
    <property type="match status" value="1"/>
</dbReference>
<dbReference type="PROSITE" id="PS01360">
    <property type="entry name" value="ZF_MYND_1"/>
    <property type="match status" value="1"/>
</dbReference>
<dbReference type="Pfam" id="PF01753">
    <property type="entry name" value="zf-MYND"/>
    <property type="match status" value="1"/>
</dbReference>
<reference evidence="10 11" key="2">
    <citation type="journal article" date="2017" name="Nature">
        <title>The Apostasia genome and the evolution of orchids.</title>
        <authorList>
            <person name="Zhang G.Q."/>
            <person name="Liu K.W."/>
            <person name="Li Z."/>
            <person name="Lohaus R."/>
            <person name="Hsiao Y.Y."/>
            <person name="Niu S.C."/>
            <person name="Wang J.Y."/>
            <person name="Lin Y.C."/>
            <person name="Xu Q."/>
            <person name="Chen L.J."/>
            <person name="Yoshida K."/>
            <person name="Fujiwara S."/>
            <person name="Wang Z.W."/>
            <person name="Zhang Y.Q."/>
            <person name="Mitsuda N."/>
            <person name="Wang M."/>
            <person name="Liu G.H."/>
            <person name="Pecoraro L."/>
            <person name="Huang H.X."/>
            <person name="Xiao X.J."/>
            <person name="Lin M."/>
            <person name="Wu X.Y."/>
            <person name="Wu W.L."/>
            <person name="Chen Y.Y."/>
            <person name="Chang S.B."/>
            <person name="Sakamoto S."/>
            <person name="Ohme-Takagi M."/>
            <person name="Yagi M."/>
            <person name="Zeng S.J."/>
            <person name="Shen C.Y."/>
            <person name="Yeh C.M."/>
            <person name="Luo Y.B."/>
            <person name="Tsai W.C."/>
            <person name="Van de Peer Y."/>
            <person name="Liu Z.J."/>
        </authorList>
    </citation>
    <scope>NUCLEOTIDE SEQUENCE [LARGE SCALE GENOMIC DNA]</scope>
    <source>
        <tissue evidence="10">The whole plant</tissue>
    </source>
</reference>
<feature type="region of interest" description="Disordered" evidence="6">
    <location>
        <begin position="790"/>
        <end position="816"/>
    </location>
</feature>
<dbReference type="PANTHER" id="PTHR24006">
    <property type="entry name" value="UBIQUITIN CARBOXYL-TERMINAL HYDROLASE"/>
    <property type="match status" value="1"/>
</dbReference>
<evidence type="ECO:0000256" key="1">
    <source>
        <dbReference type="ARBA" id="ARBA00009085"/>
    </source>
</evidence>
<dbReference type="PROSITE" id="PS50235">
    <property type="entry name" value="USP_3"/>
    <property type="match status" value="1"/>
</dbReference>
<evidence type="ECO:0000313" key="10">
    <source>
        <dbReference type="EMBL" id="PKU87952.1"/>
    </source>
</evidence>
<dbReference type="CDD" id="cd02661">
    <property type="entry name" value="Peptidase_C19E"/>
    <property type="match status" value="1"/>
</dbReference>
<dbReference type="InterPro" id="IPR028889">
    <property type="entry name" value="USP"/>
</dbReference>
<name>A0A2I0XJ62_9ASPA</name>
<evidence type="ECO:0000313" key="11">
    <source>
        <dbReference type="Proteomes" id="UP000233837"/>
    </source>
</evidence>
<dbReference type="EMBL" id="KZ501830">
    <property type="protein sequence ID" value="PKU87952.1"/>
    <property type="molecule type" value="Genomic_DNA"/>
</dbReference>
<dbReference type="FunFam" id="3.90.70.10:FF:000026">
    <property type="entry name" value="Ubiquitin carboxyl-terminal hydrolase 15"/>
    <property type="match status" value="1"/>
</dbReference>
<dbReference type="GO" id="GO:0005829">
    <property type="term" value="C:cytosol"/>
    <property type="evidence" value="ECO:0007669"/>
    <property type="project" value="TreeGrafter"/>
</dbReference>
<dbReference type="Gene3D" id="3.90.70.10">
    <property type="entry name" value="Cysteine proteinases"/>
    <property type="match status" value="1"/>
</dbReference>
<dbReference type="InterPro" id="IPR038765">
    <property type="entry name" value="Papain-like_cys_pep_sf"/>
</dbReference>
<dbReference type="Proteomes" id="UP000233837">
    <property type="component" value="Unassembled WGS sequence"/>
</dbReference>
<reference evidence="10 11" key="1">
    <citation type="journal article" date="2016" name="Sci. Rep.">
        <title>The Dendrobium catenatum Lindl. genome sequence provides insights into polysaccharide synthase, floral development and adaptive evolution.</title>
        <authorList>
            <person name="Zhang G.Q."/>
            <person name="Xu Q."/>
            <person name="Bian C."/>
            <person name="Tsai W.C."/>
            <person name="Yeh C.M."/>
            <person name="Liu K.W."/>
            <person name="Yoshida K."/>
            <person name="Zhang L.S."/>
            <person name="Chang S.B."/>
            <person name="Chen F."/>
            <person name="Shi Y."/>
            <person name="Su Y.Y."/>
            <person name="Zhang Y.Q."/>
            <person name="Chen L.J."/>
            <person name="Yin Y."/>
            <person name="Lin M."/>
            <person name="Huang H."/>
            <person name="Deng H."/>
            <person name="Wang Z.W."/>
            <person name="Zhu S.L."/>
            <person name="Zhao X."/>
            <person name="Deng C."/>
            <person name="Niu S.C."/>
            <person name="Huang J."/>
            <person name="Wang M."/>
            <person name="Liu G.H."/>
            <person name="Yang H.J."/>
            <person name="Xiao X.J."/>
            <person name="Hsiao Y.Y."/>
            <person name="Wu W.L."/>
            <person name="Chen Y.Y."/>
            <person name="Mitsuda N."/>
            <person name="Ohme-Takagi M."/>
            <person name="Luo Y.B."/>
            <person name="Van de Peer Y."/>
            <person name="Liu Z.J."/>
        </authorList>
    </citation>
    <scope>NUCLEOTIDE SEQUENCE [LARGE SCALE GENOMIC DNA]</scope>
    <source>
        <tissue evidence="10">The whole plant</tissue>
    </source>
</reference>
<feature type="compositionally biased region" description="Low complexity" evidence="6">
    <location>
        <begin position="796"/>
        <end position="812"/>
    </location>
</feature>
<dbReference type="GO" id="GO:0004843">
    <property type="term" value="F:cysteine-type deubiquitinase activity"/>
    <property type="evidence" value="ECO:0007669"/>
    <property type="project" value="InterPro"/>
</dbReference>
<dbReference type="PROSITE" id="PS00972">
    <property type="entry name" value="USP_1"/>
    <property type="match status" value="1"/>
</dbReference>
<feature type="domain" description="MYND-type" evidence="9">
    <location>
        <begin position="76"/>
        <end position="113"/>
    </location>
</feature>
<comment type="similarity">
    <text evidence="1">Belongs to the peptidase C19 family.</text>
</comment>
<dbReference type="GO" id="GO:0005634">
    <property type="term" value="C:nucleus"/>
    <property type="evidence" value="ECO:0007669"/>
    <property type="project" value="TreeGrafter"/>
</dbReference>
<evidence type="ECO:0000259" key="9">
    <source>
        <dbReference type="PROSITE" id="PS50865"/>
    </source>
</evidence>
<dbReference type="PANTHER" id="PTHR24006:SF677">
    <property type="entry name" value="UBIQUITIN CARBOXYL-TERMINAL HYDROLASE 19"/>
    <property type="match status" value="1"/>
</dbReference>
<keyword evidence="11" id="KW-1185">Reference proteome</keyword>
<keyword evidence="2" id="KW-0479">Metal-binding</keyword>
<keyword evidence="4" id="KW-0862">Zinc</keyword>
<dbReference type="InterPro" id="IPR018200">
    <property type="entry name" value="USP_CS"/>
</dbReference>
<accession>A0A2I0XJ62</accession>
<dbReference type="GO" id="GO:0016579">
    <property type="term" value="P:protein deubiquitination"/>
    <property type="evidence" value="ECO:0007669"/>
    <property type="project" value="InterPro"/>
</dbReference>
<organism evidence="10 11">
    <name type="scientific">Dendrobium catenatum</name>
    <dbReference type="NCBI Taxonomy" id="906689"/>
    <lineage>
        <taxon>Eukaryota</taxon>
        <taxon>Viridiplantae</taxon>
        <taxon>Streptophyta</taxon>
        <taxon>Embryophyta</taxon>
        <taxon>Tracheophyta</taxon>
        <taxon>Spermatophyta</taxon>
        <taxon>Magnoliopsida</taxon>
        <taxon>Liliopsida</taxon>
        <taxon>Asparagales</taxon>
        <taxon>Orchidaceae</taxon>
        <taxon>Epidendroideae</taxon>
        <taxon>Malaxideae</taxon>
        <taxon>Dendrobiinae</taxon>
        <taxon>Dendrobium</taxon>
    </lineage>
</organism>
<feature type="domain" description="USP" evidence="8">
    <location>
        <begin position="175"/>
        <end position="483"/>
    </location>
</feature>
<evidence type="ECO:0000256" key="4">
    <source>
        <dbReference type="ARBA" id="ARBA00022833"/>
    </source>
</evidence>
<keyword evidence="7" id="KW-1133">Transmembrane helix</keyword>
<keyword evidence="7" id="KW-0472">Membrane</keyword>
<evidence type="ECO:0000256" key="6">
    <source>
        <dbReference type="SAM" id="MobiDB-lite"/>
    </source>
</evidence>
<evidence type="ECO:0000259" key="8">
    <source>
        <dbReference type="PROSITE" id="PS50235"/>
    </source>
</evidence>
<dbReference type="OrthoDB" id="420187at2759"/>